<dbReference type="Gramene" id="evm.model.ctgX89.1">
    <property type="protein sequence ID" value="cds.evm.model.ctgX89.1"/>
    <property type="gene ID" value="evm.TU.ctgX89.1"/>
</dbReference>
<evidence type="ECO:0008006" key="3">
    <source>
        <dbReference type="Google" id="ProtNLM"/>
    </source>
</evidence>
<dbReference type="AlphaFoldDB" id="A0A803QSV0"/>
<dbReference type="SUPFAM" id="SSF47923">
    <property type="entry name" value="Ypt/Rab-GAP domain of gyp1p"/>
    <property type="match status" value="1"/>
</dbReference>
<dbReference type="InterPro" id="IPR035969">
    <property type="entry name" value="Rab-GAP_TBC_sf"/>
</dbReference>
<evidence type="ECO:0000313" key="2">
    <source>
        <dbReference type="Proteomes" id="UP000596661"/>
    </source>
</evidence>
<name>A0A803QSV0_CANSA</name>
<dbReference type="Proteomes" id="UP000596661">
    <property type="component" value="Unassembled WGS sequence"/>
</dbReference>
<dbReference type="EnsemblPlants" id="evm.model.ctgX89.1">
    <property type="protein sequence ID" value="cds.evm.model.ctgX89.1"/>
    <property type="gene ID" value="evm.TU.ctgX89.1"/>
</dbReference>
<evidence type="ECO:0000313" key="1">
    <source>
        <dbReference type="EnsemblPlants" id="cds.evm.model.ctgX89.1"/>
    </source>
</evidence>
<accession>A0A803QSV0</accession>
<keyword evidence="2" id="KW-1185">Reference proteome</keyword>
<reference evidence="1" key="1">
    <citation type="submission" date="2021-03" db="UniProtKB">
        <authorList>
            <consortium name="EnsemblPlants"/>
        </authorList>
    </citation>
    <scope>IDENTIFICATION</scope>
</reference>
<proteinExistence type="predicted"/>
<organism evidence="1 2">
    <name type="scientific">Cannabis sativa</name>
    <name type="common">Hemp</name>
    <name type="synonym">Marijuana</name>
    <dbReference type="NCBI Taxonomy" id="3483"/>
    <lineage>
        <taxon>Eukaryota</taxon>
        <taxon>Viridiplantae</taxon>
        <taxon>Streptophyta</taxon>
        <taxon>Embryophyta</taxon>
        <taxon>Tracheophyta</taxon>
        <taxon>Spermatophyta</taxon>
        <taxon>Magnoliopsida</taxon>
        <taxon>eudicotyledons</taxon>
        <taxon>Gunneridae</taxon>
        <taxon>Pentapetalae</taxon>
        <taxon>rosids</taxon>
        <taxon>fabids</taxon>
        <taxon>Rosales</taxon>
        <taxon>Cannabaceae</taxon>
        <taxon>Cannabis</taxon>
    </lineage>
</organism>
<sequence length="173" mass="19918">MIGCEKMVSPFMRKASTTELEVFYPIRTECQEDVPKTRFKLEAGKTLSPRRWNVAFSEDGHLDIAKVLRRIQRGGVHPSIKGAVWEFLLGCYDPNSTFEERNILRQRRREQYVSWKAECQKMVPVIGSGKYITATFITDGGRPIEDTTIDVMRDSEVMFTLLAHCDLRNTLVI</sequence>
<protein>
    <recommendedName>
        <fullName evidence="3">Rab-GAP TBC domain-containing protein</fullName>
    </recommendedName>
</protein>